<feature type="domain" description="DUF2007" evidence="1">
    <location>
        <begin position="14"/>
        <end position="76"/>
    </location>
</feature>
<evidence type="ECO:0000313" key="3">
    <source>
        <dbReference type="Proteomes" id="UP000675880"/>
    </source>
</evidence>
<evidence type="ECO:0000259" key="1">
    <source>
        <dbReference type="Pfam" id="PF09413"/>
    </source>
</evidence>
<dbReference type="EMBL" id="CAJNBJ010000002">
    <property type="protein sequence ID" value="CAE6725873.1"/>
    <property type="molecule type" value="Genomic_DNA"/>
</dbReference>
<dbReference type="Proteomes" id="UP000675880">
    <property type="component" value="Unassembled WGS sequence"/>
</dbReference>
<dbReference type="RefSeq" id="WP_213041473.1">
    <property type="nucleotide sequence ID" value="NZ_CAJNBJ010000002.1"/>
</dbReference>
<organism evidence="2 3">
    <name type="scientific">Nitrospira defluvii</name>
    <dbReference type="NCBI Taxonomy" id="330214"/>
    <lineage>
        <taxon>Bacteria</taxon>
        <taxon>Pseudomonadati</taxon>
        <taxon>Nitrospirota</taxon>
        <taxon>Nitrospiria</taxon>
        <taxon>Nitrospirales</taxon>
        <taxon>Nitrospiraceae</taxon>
        <taxon>Nitrospira</taxon>
    </lineage>
</organism>
<evidence type="ECO:0000313" key="2">
    <source>
        <dbReference type="EMBL" id="CAE6725873.1"/>
    </source>
</evidence>
<dbReference type="InterPro" id="IPR011322">
    <property type="entry name" value="N-reg_PII-like_a/b"/>
</dbReference>
<keyword evidence="3" id="KW-1185">Reference proteome</keyword>
<reference evidence="2 3" key="1">
    <citation type="submission" date="2021-02" db="EMBL/GenBank/DDBJ databases">
        <authorList>
            <person name="Han P."/>
        </authorList>
    </citation>
    <scope>NUCLEOTIDE SEQUENCE [LARGE SCALE GENOMIC DNA]</scope>
    <source>
        <strain evidence="2">Candidatus Nitrospira sp. ZN2</strain>
    </source>
</reference>
<dbReference type="InterPro" id="IPR018551">
    <property type="entry name" value="DUF2007"/>
</dbReference>
<dbReference type="Gene3D" id="3.30.70.790">
    <property type="entry name" value="UreE, C-terminal domain"/>
    <property type="match status" value="1"/>
</dbReference>
<protein>
    <recommendedName>
        <fullName evidence="1">DUF2007 domain-containing protein</fullName>
    </recommendedName>
</protein>
<dbReference type="SUPFAM" id="SSF54913">
    <property type="entry name" value="GlnB-like"/>
    <property type="match status" value="1"/>
</dbReference>
<comment type="caution">
    <text evidence="2">The sequence shown here is derived from an EMBL/GenBank/DDBJ whole genome shotgun (WGS) entry which is preliminary data.</text>
</comment>
<accession>A0ABM8R0B5</accession>
<gene>
    <name evidence="2" type="ORF">NSPZN2_100096</name>
</gene>
<proteinExistence type="predicted"/>
<sequence>MTPRQQPESAGTFVTLCESGDVGELALIRSLLDGNRIPYAVQHEHVGALYPGVALLGSRVMVDSRDRQRAEILLSRLALQVREATGEPG</sequence>
<name>A0ABM8R0B5_9BACT</name>
<dbReference type="Pfam" id="PF09413">
    <property type="entry name" value="DUF2007"/>
    <property type="match status" value="1"/>
</dbReference>